<dbReference type="Proteomes" id="UP000809789">
    <property type="component" value="Unassembled WGS sequence"/>
</dbReference>
<evidence type="ECO:0000313" key="3">
    <source>
        <dbReference type="Proteomes" id="UP000809789"/>
    </source>
</evidence>
<feature type="region of interest" description="Disordered" evidence="1">
    <location>
        <begin position="1"/>
        <end position="24"/>
    </location>
</feature>
<dbReference type="OrthoDB" id="3937853at2759"/>
<accession>A0A8K0L619</accession>
<proteinExistence type="predicted"/>
<dbReference type="AlphaFoldDB" id="A0A8K0L619"/>
<name>A0A8K0L619_9PEZI</name>
<reference evidence="2" key="1">
    <citation type="submission" date="2021-07" db="EMBL/GenBank/DDBJ databases">
        <title>Elsinoe batatas strain:CRI-CJ2 Genome sequencing and assembly.</title>
        <authorList>
            <person name="Huang L."/>
        </authorList>
    </citation>
    <scope>NUCLEOTIDE SEQUENCE</scope>
    <source>
        <strain evidence="2">CRI-CJ2</strain>
    </source>
</reference>
<evidence type="ECO:0000256" key="1">
    <source>
        <dbReference type="SAM" id="MobiDB-lite"/>
    </source>
</evidence>
<dbReference type="EMBL" id="JAESVG020000006">
    <property type="protein sequence ID" value="KAG8626408.1"/>
    <property type="molecule type" value="Genomic_DNA"/>
</dbReference>
<protein>
    <submittedName>
        <fullName evidence="2">Uncharacterized protein</fullName>
    </submittedName>
</protein>
<gene>
    <name evidence="2" type="ORF">KVT40_005353</name>
</gene>
<comment type="caution">
    <text evidence="2">The sequence shown here is derived from an EMBL/GenBank/DDBJ whole genome shotgun (WGS) entry which is preliminary data.</text>
</comment>
<organism evidence="2 3">
    <name type="scientific">Elsinoe batatas</name>
    <dbReference type="NCBI Taxonomy" id="2601811"/>
    <lineage>
        <taxon>Eukaryota</taxon>
        <taxon>Fungi</taxon>
        <taxon>Dikarya</taxon>
        <taxon>Ascomycota</taxon>
        <taxon>Pezizomycotina</taxon>
        <taxon>Dothideomycetes</taxon>
        <taxon>Dothideomycetidae</taxon>
        <taxon>Myriangiales</taxon>
        <taxon>Elsinoaceae</taxon>
        <taxon>Elsinoe</taxon>
    </lineage>
</organism>
<evidence type="ECO:0000313" key="2">
    <source>
        <dbReference type="EMBL" id="KAG8626408.1"/>
    </source>
</evidence>
<keyword evidence="3" id="KW-1185">Reference proteome</keyword>
<sequence>MPRDDGGNSSSDEDFETPVNPWANIGAPTIDAILADTDGRRRSKKASKELSVIYGAPSSQRGRAYWGRIWTTFSSEVLRKNPDAVKPTGEDVERWLLSQPRYMKAKGGGRTEIAYSTIVGGLRFVIEEIKTTHQGFKLTTREQKRIKAVLHTLIEQKIITREFSRDKRWIGSKLTLRMCVALLQEATQQGVPDWSVTIAQCLSLSASSTFITRAGDIARTAYYSDDTVLKYKDVMLQMTASDNNMEDLHLKAWVTFRYLKNSKADPSKNETVVIESVKDPAHRPICFLSLLLAQALRTGNVEGCTTINDVVVKTLQRKDRTVQWLNTERPILSAFKTGPYLNLERPASTDQLKKTLNHAGQITVFICLASCIEWKNLITPPSSHPTLSTMPKGCQCIWRTSIPSKGTQCT</sequence>